<name>A0A8J2VFI6_9BACL</name>
<dbReference type="EMBL" id="BMHQ01000002">
    <property type="protein sequence ID" value="GGE09609.1"/>
    <property type="molecule type" value="Genomic_DNA"/>
</dbReference>
<dbReference type="RefSeq" id="WP_188646647.1">
    <property type="nucleotide sequence ID" value="NZ_BMHQ01000002.1"/>
</dbReference>
<dbReference type="PRINTS" id="PR00081">
    <property type="entry name" value="GDHRDH"/>
</dbReference>
<dbReference type="GO" id="GO:0016616">
    <property type="term" value="F:oxidoreductase activity, acting on the CH-OH group of donors, NAD or NADP as acceptor"/>
    <property type="evidence" value="ECO:0007669"/>
    <property type="project" value="TreeGrafter"/>
</dbReference>
<dbReference type="PRINTS" id="PR00080">
    <property type="entry name" value="SDRFAMILY"/>
</dbReference>
<organism evidence="3 4">
    <name type="scientific">Marinithermofilum abyssi</name>
    <dbReference type="NCBI Taxonomy" id="1571185"/>
    <lineage>
        <taxon>Bacteria</taxon>
        <taxon>Bacillati</taxon>
        <taxon>Bacillota</taxon>
        <taxon>Bacilli</taxon>
        <taxon>Bacillales</taxon>
        <taxon>Thermoactinomycetaceae</taxon>
        <taxon>Marinithermofilum</taxon>
    </lineage>
</organism>
<evidence type="ECO:0000256" key="2">
    <source>
        <dbReference type="ARBA" id="ARBA00023002"/>
    </source>
</evidence>
<evidence type="ECO:0000256" key="1">
    <source>
        <dbReference type="ARBA" id="ARBA00006484"/>
    </source>
</evidence>
<accession>A0A8J2VFI6</accession>
<keyword evidence="2" id="KW-0560">Oxidoreductase</keyword>
<reference evidence="3" key="2">
    <citation type="submission" date="2020-09" db="EMBL/GenBank/DDBJ databases">
        <authorList>
            <person name="Sun Q."/>
            <person name="Zhou Y."/>
        </authorList>
    </citation>
    <scope>NUCLEOTIDE SEQUENCE</scope>
    <source>
        <strain evidence="3">CGMCC 1.15179</strain>
    </source>
</reference>
<proteinExistence type="inferred from homology"/>
<dbReference type="InterPro" id="IPR002347">
    <property type="entry name" value="SDR_fam"/>
</dbReference>
<dbReference type="Proteomes" id="UP000625210">
    <property type="component" value="Unassembled WGS sequence"/>
</dbReference>
<dbReference type="InterPro" id="IPR036291">
    <property type="entry name" value="NAD(P)-bd_dom_sf"/>
</dbReference>
<protein>
    <submittedName>
        <fullName evidence="3">3-ketoacyl-ACP reductase</fullName>
    </submittedName>
</protein>
<sequence length="258" mass="28466">MTAKVAWVTGGIRGLGVMIAKGLAADGYDLVLNYRSSREAGERLAEEIRALGRQVLLMQGDVGQREDVRSIAARIRREWGRLDVLVCAAGPFLFRRIPLLDLTEEQWREMVDGNLSGVFYCVKETVRMMRKQKWGRIVTFGFTEVEHAPAWEGYSAYAAAKAGLVSLTRTLAREEAPNGITVNMVCPGDIRHPYKEAPISAATGKKDPRNPVGRPGTGEDLARVIRFLAHPDSDFITGAVIPVSGGFDNRFFSLNEKS</sequence>
<gene>
    <name evidence="3" type="primary">fabG</name>
    <name evidence="3" type="ORF">GCM10011571_08640</name>
</gene>
<dbReference type="PANTHER" id="PTHR42760">
    <property type="entry name" value="SHORT-CHAIN DEHYDROGENASES/REDUCTASES FAMILY MEMBER"/>
    <property type="match status" value="1"/>
</dbReference>
<comment type="caution">
    <text evidence="3">The sequence shown here is derived from an EMBL/GenBank/DDBJ whole genome shotgun (WGS) entry which is preliminary data.</text>
</comment>
<dbReference type="FunFam" id="3.40.50.720:FF:000173">
    <property type="entry name" value="3-oxoacyl-[acyl-carrier protein] reductase"/>
    <property type="match status" value="1"/>
</dbReference>
<dbReference type="Gene3D" id="3.40.50.720">
    <property type="entry name" value="NAD(P)-binding Rossmann-like Domain"/>
    <property type="match status" value="1"/>
</dbReference>
<dbReference type="CDD" id="cd05233">
    <property type="entry name" value="SDR_c"/>
    <property type="match status" value="1"/>
</dbReference>
<evidence type="ECO:0000313" key="3">
    <source>
        <dbReference type="EMBL" id="GGE09609.1"/>
    </source>
</evidence>
<dbReference type="Pfam" id="PF13561">
    <property type="entry name" value="adh_short_C2"/>
    <property type="match status" value="1"/>
</dbReference>
<keyword evidence="4" id="KW-1185">Reference proteome</keyword>
<dbReference type="SUPFAM" id="SSF51735">
    <property type="entry name" value="NAD(P)-binding Rossmann-fold domains"/>
    <property type="match status" value="1"/>
</dbReference>
<reference evidence="3" key="1">
    <citation type="journal article" date="2014" name="Int. J. Syst. Evol. Microbiol.">
        <title>Complete genome sequence of Corynebacterium casei LMG S-19264T (=DSM 44701T), isolated from a smear-ripened cheese.</title>
        <authorList>
            <consortium name="US DOE Joint Genome Institute (JGI-PGF)"/>
            <person name="Walter F."/>
            <person name="Albersmeier A."/>
            <person name="Kalinowski J."/>
            <person name="Ruckert C."/>
        </authorList>
    </citation>
    <scope>NUCLEOTIDE SEQUENCE</scope>
    <source>
        <strain evidence="3">CGMCC 1.15179</strain>
    </source>
</reference>
<dbReference type="PANTHER" id="PTHR42760:SF36">
    <property type="entry name" value="OXIDOREDUCTASE YTKK-RELATED"/>
    <property type="match status" value="1"/>
</dbReference>
<comment type="similarity">
    <text evidence="1">Belongs to the short-chain dehydrogenases/reductases (SDR) family.</text>
</comment>
<dbReference type="AlphaFoldDB" id="A0A8J2VFI6"/>
<evidence type="ECO:0000313" key="4">
    <source>
        <dbReference type="Proteomes" id="UP000625210"/>
    </source>
</evidence>
<dbReference type="GO" id="GO:0030497">
    <property type="term" value="P:fatty acid elongation"/>
    <property type="evidence" value="ECO:0007669"/>
    <property type="project" value="TreeGrafter"/>
</dbReference>